<evidence type="ECO:0000256" key="1">
    <source>
        <dbReference type="SAM" id="Phobius"/>
    </source>
</evidence>
<proteinExistence type="predicted"/>
<comment type="caution">
    <text evidence="2">The sequence shown here is derived from an EMBL/GenBank/DDBJ whole genome shotgun (WGS) entry which is preliminary data.</text>
</comment>
<gene>
    <name evidence="2" type="ORF">FSS13T_13160</name>
</gene>
<sequence length="41" mass="5094">MQNYIFIQNISIQIVFFNFLLINVFKSELRFLKIYFNFLTL</sequence>
<accession>A0ABN0QHF9</accession>
<keyword evidence="1" id="KW-0812">Transmembrane</keyword>
<reference evidence="2 3" key="1">
    <citation type="submission" date="2013-08" db="EMBL/GenBank/DDBJ databases">
        <title>Flavobacterium saliperosum type strain genome sequencing.</title>
        <authorList>
            <person name="Lee K."/>
            <person name="Yi H."/>
            <person name="Park S."/>
            <person name="Chun J."/>
        </authorList>
    </citation>
    <scope>NUCLEOTIDE SEQUENCE [LARGE SCALE GENOMIC DNA]</scope>
    <source>
        <strain evidence="2 3">S13</strain>
    </source>
</reference>
<evidence type="ECO:0000313" key="3">
    <source>
        <dbReference type="Proteomes" id="UP000018234"/>
    </source>
</evidence>
<evidence type="ECO:0000313" key="2">
    <source>
        <dbReference type="EMBL" id="ESU26033.1"/>
    </source>
</evidence>
<dbReference type="EMBL" id="AVFO01000024">
    <property type="protein sequence ID" value="ESU26033.1"/>
    <property type="molecule type" value="Genomic_DNA"/>
</dbReference>
<name>A0ABN0QHF9_9FLAO</name>
<protein>
    <submittedName>
        <fullName evidence="2">Uncharacterized protein</fullName>
    </submittedName>
</protein>
<feature type="transmembrane region" description="Helical" evidence="1">
    <location>
        <begin position="6"/>
        <end position="25"/>
    </location>
</feature>
<keyword evidence="1" id="KW-0472">Membrane</keyword>
<keyword evidence="3" id="KW-1185">Reference proteome</keyword>
<organism evidence="2 3">
    <name type="scientific">Flavobacterium saliperosum S13</name>
    <dbReference type="NCBI Taxonomy" id="1341155"/>
    <lineage>
        <taxon>Bacteria</taxon>
        <taxon>Pseudomonadati</taxon>
        <taxon>Bacteroidota</taxon>
        <taxon>Flavobacteriia</taxon>
        <taxon>Flavobacteriales</taxon>
        <taxon>Flavobacteriaceae</taxon>
        <taxon>Flavobacterium</taxon>
    </lineage>
</organism>
<keyword evidence="1" id="KW-1133">Transmembrane helix</keyword>
<dbReference type="Proteomes" id="UP000018234">
    <property type="component" value="Unassembled WGS sequence"/>
</dbReference>